<keyword evidence="5 6" id="KW-0472">Membrane</keyword>
<dbReference type="Pfam" id="PF00892">
    <property type="entry name" value="EamA"/>
    <property type="match status" value="2"/>
</dbReference>
<dbReference type="EMBL" id="LRQG01000197">
    <property type="protein sequence ID" value="KXA34769.1"/>
    <property type="molecule type" value="Genomic_DNA"/>
</dbReference>
<dbReference type="OrthoDB" id="1098926at2"/>
<dbReference type="AlphaFoldDB" id="A0A133PXM7"/>
<dbReference type="PATRIC" id="fig|28128.5.peg.2298"/>
<keyword evidence="9" id="KW-1185">Reference proteome</keyword>
<organism evidence="8 9">
    <name type="scientific">Prevotella corporis</name>
    <dbReference type="NCBI Taxonomy" id="28128"/>
    <lineage>
        <taxon>Bacteria</taxon>
        <taxon>Pseudomonadati</taxon>
        <taxon>Bacteroidota</taxon>
        <taxon>Bacteroidia</taxon>
        <taxon>Bacteroidales</taxon>
        <taxon>Prevotellaceae</taxon>
        <taxon>Prevotella</taxon>
    </lineage>
</organism>
<dbReference type="eggNOG" id="COG0697">
    <property type="taxonomic scope" value="Bacteria"/>
</dbReference>
<keyword evidence="2" id="KW-1003">Cell membrane</keyword>
<dbReference type="PANTHER" id="PTHR32322">
    <property type="entry name" value="INNER MEMBRANE TRANSPORTER"/>
    <property type="match status" value="1"/>
</dbReference>
<feature type="transmembrane region" description="Helical" evidence="6">
    <location>
        <begin position="159"/>
        <end position="178"/>
    </location>
</feature>
<evidence type="ECO:0000256" key="5">
    <source>
        <dbReference type="ARBA" id="ARBA00023136"/>
    </source>
</evidence>
<feature type="transmembrane region" description="Helical" evidence="6">
    <location>
        <begin position="285"/>
        <end position="303"/>
    </location>
</feature>
<dbReference type="InterPro" id="IPR037185">
    <property type="entry name" value="EmrE-like"/>
</dbReference>
<evidence type="ECO:0000256" key="3">
    <source>
        <dbReference type="ARBA" id="ARBA00022692"/>
    </source>
</evidence>
<dbReference type="InterPro" id="IPR000620">
    <property type="entry name" value="EamA_dom"/>
</dbReference>
<dbReference type="PANTHER" id="PTHR32322:SF18">
    <property type="entry name" value="S-ADENOSYLMETHIONINE_S-ADENOSYLHOMOCYSTEINE TRANSPORTER"/>
    <property type="match status" value="1"/>
</dbReference>
<feature type="transmembrane region" description="Helical" evidence="6">
    <location>
        <begin position="228"/>
        <end position="247"/>
    </location>
</feature>
<protein>
    <submittedName>
        <fullName evidence="8">Putative membrane protein</fullName>
    </submittedName>
</protein>
<sequence>MKKITTHESNTKAYIGMALSTLIIGLSFVFVKIALRVSSPLDLLAHRFNAATIALFVVFMLGYVEKPQLNRRQLWQLLSVSVFYPLLFFALQAIGLQYTTASEAGILSAITPVMTLILASVMLKERSSFGQIMGVIVSIAGTCYIFLMSGTAIQGDSMLGNILILLSVLSIVFYYIFGRKINHNYRSMDITVVMIILADVVFNVIALGYHMADGTVADYFAPVFDLQFIYAILYLGVLSSLVTSLFNNYALAHIPASQVAVLNNLTPVISVMGGIMILGEQLHPYHFIGAALVIIGVLATTLFQHKR</sequence>
<dbReference type="RefSeq" id="WP_060941144.1">
    <property type="nucleotide sequence ID" value="NZ_KQ957308.1"/>
</dbReference>
<evidence type="ECO:0000259" key="7">
    <source>
        <dbReference type="Pfam" id="PF00892"/>
    </source>
</evidence>
<evidence type="ECO:0000256" key="2">
    <source>
        <dbReference type="ARBA" id="ARBA00022475"/>
    </source>
</evidence>
<dbReference type="Proteomes" id="UP000070533">
    <property type="component" value="Unassembled WGS sequence"/>
</dbReference>
<evidence type="ECO:0000256" key="1">
    <source>
        <dbReference type="ARBA" id="ARBA00004651"/>
    </source>
</evidence>
<dbReference type="Gene3D" id="1.10.3730.20">
    <property type="match status" value="1"/>
</dbReference>
<gene>
    <name evidence="8" type="ORF">HMPREF3226_02234</name>
</gene>
<reference evidence="9" key="1">
    <citation type="submission" date="2016-01" db="EMBL/GenBank/DDBJ databases">
        <authorList>
            <person name="Mitreva M."/>
            <person name="Pepin K.H."/>
            <person name="Mihindukulasuriya K.A."/>
            <person name="Fulton R."/>
            <person name="Fronick C."/>
            <person name="O'Laughlin M."/>
            <person name="Miner T."/>
            <person name="Herter B."/>
            <person name="Rosa B.A."/>
            <person name="Cordes M."/>
            <person name="Tomlinson C."/>
            <person name="Wollam A."/>
            <person name="Palsikar V.B."/>
            <person name="Mardis E.R."/>
            <person name="Wilson R.K."/>
        </authorList>
    </citation>
    <scope>NUCLEOTIDE SEQUENCE [LARGE SCALE GENOMIC DNA]</scope>
    <source>
        <strain evidence="9">MJR7716</strain>
    </source>
</reference>
<keyword evidence="4 6" id="KW-1133">Transmembrane helix</keyword>
<feature type="transmembrane region" description="Helical" evidence="6">
    <location>
        <begin position="259"/>
        <end position="279"/>
    </location>
</feature>
<feature type="transmembrane region" description="Helical" evidence="6">
    <location>
        <begin position="104"/>
        <end position="123"/>
    </location>
</feature>
<comment type="caution">
    <text evidence="8">The sequence shown here is derived from an EMBL/GenBank/DDBJ whole genome shotgun (WGS) entry which is preliminary data.</text>
</comment>
<dbReference type="InterPro" id="IPR050638">
    <property type="entry name" value="AA-Vitamin_Transporters"/>
</dbReference>
<feature type="transmembrane region" description="Helical" evidence="6">
    <location>
        <begin position="190"/>
        <end position="208"/>
    </location>
</feature>
<evidence type="ECO:0000313" key="8">
    <source>
        <dbReference type="EMBL" id="KXA34769.1"/>
    </source>
</evidence>
<feature type="transmembrane region" description="Helical" evidence="6">
    <location>
        <begin position="77"/>
        <end position="98"/>
    </location>
</feature>
<keyword evidence="3 6" id="KW-0812">Transmembrane</keyword>
<dbReference type="GO" id="GO:0005886">
    <property type="term" value="C:plasma membrane"/>
    <property type="evidence" value="ECO:0007669"/>
    <property type="project" value="UniProtKB-SubCell"/>
</dbReference>
<feature type="transmembrane region" description="Helical" evidence="6">
    <location>
        <begin position="12"/>
        <end position="35"/>
    </location>
</feature>
<feature type="transmembrane region" description="Helical" evidence="6">
    <location>
        <begin position="135"/>
        <end position="153"/>
    </location>
</feature>
<feature type="transmembrane region" description="Helical" evidence="6">
    <location>
        <begin position="47"/>
        <end position="65"/>
    </location>
</feature>
<dbReference type="SUPFAM" id="SSF103481">
    <property type="entry name" value="Multidrug resistance efflux transporter EmrE"/>
    <property type="match status" value="2"/>
</dbReference>
<name>A0A133PXM7_9BACT</name>
<dbReference type="STRING" id="28128.HMPREF3226_02234"/>
<evidence type="ECO:0000313" key="9">
    <source>
        <dbReference type="Proteomes" id="UP000070533"/>
    </source>
</evidence>
<comment type="subcellular location">
    <subcellularLocation>
        <location evidence="1">Cell membrane</location>
        <topology evidence="1">Multi-pass membrane protein</topology>
    </subcellularLocation>
</comment>
<evidence type="ECO:0000256" key="6">
    <source>
        <dbReference type="SAM" id="Phobius"/>
    </source>
</evidence>
<feature type="domain" description="EamA" evidence="7">
    <location>
        <begin position="159"/>
        <end position="300"/>
    </location>
</feature>
<evidence type="ECO:0000256" key="4">
    <source>
        <dbReference type="ARBA" id="ARBA00022989"/>
    </source>
</evidence>
<accession>A0A133PXM7</accession>
<proteinExistence type="predicted"/>
<feature type="domain" description="EamA" evidence="7">
    <location>
        <begin position="12"/>
        <end position="146"/>
    </location>
</feature>